<dbReference type="PROSITE" id="PS51257">
    <property type="entry name" value="PROKAR_LIPOPROTEIN"/>
    <property type="match status" value="1"/>
</dbReference>
<evidence type="ECO:0000256" key="1">
    <source>
        <dbReference type="SAM" id="SignalP"/>
    </source>
</evidence>
<feature type="chain" id="PRO_5044413948" description="Lipoprotein" evidence="1">
    <location>
        <begin position="17"/>
        <end position="72"/>
    </location>
</feature>
<dbReference type="Proteomes" id="UP000436911">
    <property type="component" value="Unassembled WGS sequence"/>
</dbReference>
<keyword evidence="1" id="KW-0732">Signal</keyword>
<accession>A0A6I4ES09</accession>
<dbReference type="AlphaFoldDB" id="A0A6I4ES09"/>
<dbReference type="EMBL" id="QUSG01000008">
    <property type="protein sequence ID" value="KAA3526138.1"/>
    <property type="molecule type" value="Genomic_DNA"/>
</dbReference>
<sequence length="72" mass="7593">MALLSRWMVLACAALSAGCGTTGSVNDGAGYAALTPAPETAAWIVNHDERFARQVVAHNMQCGKDELCRKGK</sequence>
<evidence type="ECO:0000313" key="2">
    <source>
        <dbReference type="EMBL" id="KAA3526138.1"/>
    </source>
</evidence>
<name>A0A6I4ES09_AGRVI</name>
<protein>
    <recommendedName>
        <fullName evidence="4">Lipoprotein</fullName>
    </recommendedName>
</protein>
<reference evidence="2 3" key="1">
    <citation type="submission" date="2018-08" db="EMBL/GenBank/DDBJ databases">
        <title>Genome sequencing of Agrobacterium vitis strain ICMP 10754.</title>
        <authorList>
            <person name="Visnovsky S.B."/>
            <person name="Pitman A.R."/>
        </authorList>
    </citation>
    <scope>NUCLEOTIDE SEQUENCE [LARGE SCALE GENOMIC DNA]</scope>
    <source>
        <strain evidence="2 3">ICMP 10754</strain>
    </source>
</reference>
<evidence type="ECO:0000313" key="3">
    <source>
        <dbReference type="Proteomes" id="UP000436911"/>
    </source>
</evidence>
<comment type="caution">
    <text evidence="2">The sequence shown here is derived from an EMBL/GenBank/DDBJ whole genome shotgun (WGS) entry which is preliminary data.</text>
</comment>
<evidence type="ECO:0008006" key="4">
    <source>
        <dbReference type="Google" id="ProtNLM"/>
    </source>
</evidence>
<gene>
    <name evidence="2" type="ORF">DXT89_16570</name>
</gene>
<organism evidence="2 3">
    <name type="scientific">Agrobacterium vitis</name>
    <name type="common">Rhizobium vitis</name>
    <dbReference type="NCBI Taxonomy" id="373"/>
    <lineage>
        <taxon>Bacteria</taxon>
        <taxon>Pseudomonadati</taxon>
        <taxon>Pseudomonadota</taxon>
        <taxon>Alphaproteobacteria</taxon>
        <taxon>Hyphomicrobiales</taxon>
        <taxon>Rhizobiaceae</taxon>
        <taxon>Rhizobium/Agrobacterium group</taxon>
        <taxon>Agrobacterium</taxon>
    </lineage>
</organism>
<dbReference type="OrthoDB" id="8116879at2"/>
<feature type="signal peptide" evidence="1">
    <location>
        <begin position="1"/>
        <end position="16"/>
    </location>
</feature>
<proteinExistence type="predicted"/>